<protein>
    <submittedName>
        <fullName evidence="1">Uncharacterized protein</fullName>
    </submittedName>
</protein>
<dbReference type="EMBL" id="CP114040">
    <property type="protein sequence ID" value="WAS93670.1"/>
    <property type="molecule type" value="Genomic_DNA"/>
</dbReference>
<gene>
    <name evidence="1" type="ORF">O0S08_46655</name>
</gene>
<evidence type="ECO:0000313" key="2">
    <source>
        <dbReference type="Proteomes" id="UP001164459"/>
    </source>
</evidence>
<proteinExistence type="predicted"/>
<reference evidence="1" key="1">
    <citation type="submission" date="2022-11" db="EMBL/GenBank/DDBJ databases">
        <title>Minimal conservation of predation-associated metabolite biosynthetic gene clusters underscores biosynthetic potential of Myxococcota including descriptions for ten novel species: Archangium lansinium sp. nov., Myxococcus landrumus sp. nov., Nannocystis bai.</title>
        <authorList>
            <person name="Ahearne A."/>
            <person name="Stevens C."/>
            <person name="Dowd S."/>
        </authorList>
    </citation>
    <scope>NUCLEOTIDE SEQUENCE</scope>
    <source>
        <strain evidence="1">Fl3</strain>
    </source>
</reference>
<organism evidence="1 2">
    <name type="scientific">Nannocystis punicea</name>
    <dbReference type="NCBI Taxonomy" id="2995304"/>
    <lineage>
        <taxon>Bacteria</taxon>
        <taxon>Pseudomonadati</taxon>
        <taxon>Myxococcota</taxon>
        <taxon>Polyangia</taxon>
        <taxon>Nannocystales</taxon>
        <taxon>Nannocystaceae</taxon>
        <taxon>Nannocystis</taxon>
    </lineage>
</organism>
<dbReference type="RefSeq" id="WP_269036013.1">
    <property type="nucleotide sequence ID" value="NZ_CP114040.1"/>
</dbReference>
<evidence type="ECO:0000313" key="1">
    <source>
        <dbReference type="EMBL" id="WAS93670.1"/>
    </source>
</evidence>
<accession>A0ABY7H3K3</accession>
<name>A0ABY7H3K3_9BACT</name>
<keyword evidence="2" id="KW-1185">Reference proteome</keyword>
<dbReference type="Proteomes" id="UP001164459">
    <property type="component" value="Chromosome"/>
</dbReference>
<sequence>MPSRASRVDPRIRRARVEVFGAELDLLTRAVTISWHRPSKPPLVVGEGTWIPLPEPMGDLRGRLAVEGVHRRTCALLEYQLARGNRNWTYESGPWILAEAAARDAGLDGLAAGALRKVLWLFYRNCWPLQFADGCGWGSGGYAPLIAAALADPAHMRARWELLILTGALRRPAAEGDLERVAGDPLGEEFYAAP</sequence>